<feature type="domain" description="Nitroreductase" evidence="3">
    <location>
        <begin position="64"/>
        <end position="148"/>
    </location>
</feature>
<evidence type="ECO:0000256" key="2">
    <source>
        <dbReference type="ARBA" id="ARBA00023002"/>
    </source>
</evidence>
<evidence type="ECO:0000313" key="4">
    <source>
        <dbReference type="EMBL" id="SBV90600.1"/>
    </source>
</evidence>
<proteinExistence type="inferred from homology"/>
<dbReference type="EMBL" id="FLUP01000001">
    <property type="protein sequence ID" value="SBV90600.1"/>
    <property type="molecule type" value="Genomic_DNA"/>
</dbReference>
<reference evidence="4" key="1">
    <citation type="submission" date="2016-04" db="EMBL/GenBank/DDBJ databases">
        <authorList>
            <person name="Evans L.H."/>
            <person name="Alamgir A."/>
            <person name="Owens N."/>
            <person name="Weber N.D."/>
            <person name="Virtaneva K."/>
            <person name="Barbian K."/>
            <person name="Babar A."/>
            <person name="Rosenke K."/>
        </authorList>
    </citation>
    <scope>NUCLEOTIDE SEQUENCE</scope>
    <source>
        <strain evidence="4">92-2</strain>
    </source>
</reference>
<dbReference type="AlphaFoldDB" id="A0A212ITR0"/>
<dbReference type="GO" id="GO:0016491">
    <property type="term" value="F:oxidoreductase activity"/>
    <property type="evidence" value="ECO:0007669"/>
    <property type="project" value="UniProtKB-KW"/>
</dbReference>
<dbReference type="RefSeq" id="WP_192111720.1">
    <property type="nucleotide sequence ID" value="NZ_CABUEN010000002.1"/>
</dbReference>
<dbReference type="EC" id="1.-.-.-" evidence="4"/>
<dbReference type="Gene3D" id="3.40.109.10">
    <property type="entry name" value="NADH Oxidase"/>
    <property type="match status" value="1"/>
</dbReference>
<sequence length="169" mass="18813">MDVFEALFTRRSIRKFTAEPVSDEDLQLVLKAAMCAPSAHNKQPWHFVVVRDKALLASIAERHPYAKMAAEAPVVIVVCANPDEAKAPGYWQQDCTAALENMLIAARGLNLGTVWCGMYPFEDRVEPIRDLLNVPAQINMLGLVVMGHPAQPFAEADRFNESKVHLNGW</sequence>
<dbReference type="PANTHER" id="PTHR43673:SF10">
    <property type="entry name" value="NADH DEHYDROGENASE_NAD(P)H NITROREDUCTASE XCC3605-RELATED"/>
    <property type="match status" value="1"/>
</dbReference>
<name>A0A212ITR0_9BACT</name>
<protein>
    <submittedName>
        <fullName evidence="4">Putative NADH dehydrogenase/NAD(P)H nitroreductase</fullName>
        <ecNumber evidence="4">1.-.-.-</ecNumber>
    </submittedName>
</protein>
<dbReference type="InterPro" id="IPR000415">
    <property type="entry name" value="Nitroreductase-like"/>
</dbReference>
<organism evidence="4">
    <name type="scientific">uncultured Desulfovibrio sp</name>
    <dbReference type="NCBI Taxonomy" id="167968"/>
    <lineage>
        <taxon>Bacteria</taxon>
        <taxon>Pseudomonadati</taxon>
        <taxon>Thermodesulfobacteriota</taxon>
        <taxon>Desulfovibrionia</taxon>
        <taxon>Desulfovibrionales</taxon>
        <taxon>Desulfovibrionaceae</taxon>
        <taxon>Desulfovibrio</taxon>
        <taxon>environmental samples</taxon>
    </lineage>
</organism>
<evidence type="ECO:0000259" key="3">
    <source>
        <dbReference type="Pfam" id="PF00881"/>
    </source>
</evidence>
<keyword evidence="2 4" id="KW-0560">Oxidoreductase</keyword>
<gene>
    <name evidence="4" type="ORF">KM92DES2_10020</name>
</gene>
<accession>A0A212ITR0</accession>
<dbReference type="CDD" id="cd02150">
    <property type="entry name" value="nitroreductase"/>
    <property type="match status" value="1"/>
</dbReference>
<feature type="domain" description="Nitroreductase" evidence="3">
    <location>
        <begin position="9"/>
        <end position="61"/>
    </location>
</feature>
<evidence type="ECO:0000256" key="1">
    <source>
        <dbReference type="ARBA" id="ARBA00007118"/>
    </source>
</evidence>
<dbReference type="PANTHER" id="PTHR43673">
    <property type="entry name" value="NAD(P)H NITROREDUCTASE YDGI-RELATED"/>
    <property type="match status" value="1"/>
</dbReference>
<dbReference type="Pfam" id="PF00881">
    <property type="entry name" value="Nitroreductase"/>
    <property type="match status" value="2"/>
</dbReference>
<dbReference type="SUPFAM" id="SSF55469">
    <property type="entry name" value="FMN-dependent nitroreductase-like"/>
    <property type="match status" value="1"/>
</dbReference>
<dbReference type="InterPro" id="IPR029479">
    <property type="entry name" value="Nitroreductase"/>
</dbReference>
<comment type="similarity">
    <text evidence="1">Belongs to the nitroreductase family.</text>
</comment>